<gene>
    <name evidence="3" type="ORF">GCM10011496_19880</name>
</gene>
<dbReference type="InterPro" id="IPR003399">
    <property type="entry name" value="Mce/MlaD"/>
</dbReference>
<dbReference type="PANTHER" id="PTHR33371:SF4">
    <property type="entry name" value="INTERMEMBRANE PHOSPHOLIPID TRANSPORT SYSTEM BINDING PROTEIN MLAD"/>
    <property type="match status" value="1"/>
</dbReference>
<dbReference type="Proteomes" id="UP000620596">
    <property type="component" value="Unassembled WGS sequence"/>
</dbReference>
<accession>A0A916SG46</accession>
<dbReference type="EMBL" id="BMIG01000006">
    <property type="protein sequence ID" value="GGA98834.1"/>
    <property type="molecule type" value="Genomic_DNA"/>
</dbReference>
<evidence type="ECO:0000313" key="4">
    <source>
        <dbReference type="Proteomes" id="UP000620596"/>
    </source>
</evidence>
<dbReference type="InterPro" id="IPR052336">
    <property type="entry name" value="MlaD_Phospholipid_Transporter"/>
</dbReference>
<organism evidence="3 4">
    <name type="scientific">Polaromonas eurypsychrophila</name>
    <dbReference type="NCBI Taxonomy" id="1614635"/>
    <lineage>
        <taxon>Bacteria</taxon>
        <taxon>Pseudomonadati</taxon>
        <taxon>Pseudomonadota</taxon>
        <taxon>Betaproteobacteria</taxon>
        <taxon>Burkholderiales</taxon>
        <taxon>Comamonadaceae</taxon>
        <taxon>Polaromonas</taxon>
    </lineage>
</organism>
<comment type="caution">
    <text evidence="3">The sequence shown here is derived from an EMBL/GenBank/DDBJ whole genome shotgun (WGS) entry which is preliminary data.</text>
</comment>
<dbReference type="Pfam" id="PF02470">
    <property type="entry name" value="MlaD"/>
    <property type="match status" value="1"/>
</dbReference>
<keyword evidence="1" id="KW-0472">Membrane</keyword>
<evidence type="ECO:0000259" key="2">
    <source>
        <dbReference type="Pfam" id="PF02470"/>
    </source>
</evidence>
<protein>
    <recommendedName>
        <fullName evidence="2">Mce/MlaD domain-containing protein</fullName>
    </recommendedName>
</protein>
<feature type="domain" description="Mce/MlaD" evidence="2">
    <location>
        <begin position="39"/>
        <end position="101"/>
    </location>
</feature>
<sequence>MPPVANLEFKAVLLLIFMATLVIGSALYVLYARGLFESTQKLVLVSDDSEGVVVGMDLTFSGFPIGRVRRIELADDGKARIVIDVPTRDAHWLRTSSVFTLVRGLVGSTNIRAYSGLLKDPPLPDGAVREVLRGDTGAEVPKLIAAAKELIENLNSLTASEGAVSASLGNVRKLTERLNGPGGALGVLLGNEAEAKKLIVTLDRTNALLTKLDGLAAKTDTQVFGDKPGNLGVVLETRATVVQLNALLGEARTSLKKVDAVLVEAQAVGANARAATDDLGTLRGEVESSLRKVDSLINEVNRKWPFARDTEIKLP</sequence>
<keyword evidence="1" id="KW-1133">Transmembrane helix</keyword>
<reference evidence="3" key="1">
    <citation type="journal article" date="2014" name="Int. J. Syst. Evol. Microbiol.">
        <title>Complete genome sequence of Corynebacterium casei LMG S-19264T (=DSM 44701T), isolated from a smear-ripened cheese.</title>
        <authorList>
            <consortium name="US DOE Joint Genome Institute (JGI-PGF)"/>
            <person name="Walter F."/>
            <person name="Albersmeier A."/>
            <person name="Kalinowski J."/>
            <person name="Ruckert C."/>
        </authorList>
    </citation>
    <scope>NUCLEOTIDE SEQUENCE</scope>
    <source>
        <strain evidence="3">CGMCC 1.15322</strain>
    </source>
</reference>
<dbReference type="PANTHER" id="PTHR33371">
    <property type="entry name" value="INTERMEMBRANE PHOSPHOLIPID TRANSPORT SYSTEM BINDING PROTEIN MLAD-RELATED"/>
    <property type="match status" value="1"/>
</dbReference>
<feature type="transmembrane region" description="Helical" evidence="1">
    <location>
        <begin position="12"/>
        <end position="31"/>
    </location>
</feature>
<evidence type="ECO:0000256" key="1">
    <source>
        <dbReference type="SAM" id="Phobius"/>
    </source>
</evidence>
<keyword evidence="1" id="KW-0812">Transmembrane</keyword>
<dbReference type="AlphaFoldDB" id="A0A916SG46"/>
<keyword evidence="4" id="KW-1185">Reference proteome</keyword>
<evidence type="ECO:0000313" key="3">
    <source>
        <dbReference type="EMBL" id="GGA98834.1"/>
    </source>
</evidence>
<reference evidence="3" key="2">
    <citation type="submission" date="2020-09" db="EMBL/GenBank/DDBJ databases">
        <authorList>
            <person name="Sun Q."/>
            <person name="Zhou Y."/>
        </authorList>
    </citation>
    <scope>NUCLEOTIDE SEQUENCE</scope>
    <source>
        <strain evidence="3">CGMCC 1.15322</strain>
    </source>
</reference>
<name>A0A916SG46_9BURK</name>
<proteinExistence type="predicted"/>